<dbReference type="Pfam" id="PF01428">
    <property type="entry name" value="zf-AN1"/>
    <property type="match status" value="1"/>
</dbReference>
<dbReference type="OrthoDB" id="431929at2759"/>
<proteinExistence type="predicted"/>
<keyword evidence="8" id="KW-1185">Reference proteome</keyword>
<dbReference type="InterPro" id="IPR000058">
    <property type="entry name" value="Znf_AN1"/>
</dbReference>
<dbReference type="PANTHER" id="PTHR14677">
    <property type="entry name" value="ARSENITE INDUCUBLE RNA ASSOCIATED PROTEIN AIP-1-RELATED"/>
    <property type="match status" value="1"/>
</dbReference>
<dbReference type="Proteomes" id="UP000015453">
    <property type="component" value="Unassembled WGS sequence"/>
</dbReference>
<organism evidence="7 8">
    <name type="scientific">Genlisea aurea</name>
    <dbReference type="NCBI Taxonomy" id="192259"/>
    <lineage>
        <taxon>Eukaryota</taxon>
        <taxon>Viridiplantae</taxon>
        <taxon>Streptophyta</taxon>
        <taxon>Embryophyta</taxon>
        <taxon>Tracheophyta</taxon>
        <taxon>Spermatophyta</taxon>
        <taxon>Magnoliopsida</taxon>
        <taxon>eudicotyledons</taxon>
        <taxon>Gunneridae</taxon>
        <taxon>Pentapetalae</taxon>
        <taxon>asterids</taxon>
        <taxon>lamiids</taxon>
        <taxon>Lamiales</taxon>
        <taxon>Lentibulariaceae</taxon>
        <taxon>Genlisea</taxon>
    </lineage>
</organism>
<sequence length="213" mass="23295">MTGGTEAFPDLGSHCRHPDCNQLDFLPFTCNACSEVRFPFSFLLLSHAESISDLVDFPQIFCLRHRSYESHGCPNSDAGSRRVTVCETCSSAFETTGRAADEVEKILERHARSGDCDPTRREKKKKPACAVRRCKEVLTFSNTAACKSCGIKTCLKHRFPADHACNTPPPPSSSNNNIKLLKAALAIRNGKDCSSNNKKIAGSNSRPILTTSS</sequence>
<name>S8DB33_9LAMI</name>
<comment type="caution">
    <text evidence="7">The sequence shown here is derived from an EMBL/GenBank/DDBJ whole genome shotgun (WGS) entry which is preliminary data.</text>
</comment>
<dbReference type="PANTHER" id="PTHR14677:SF20">
    <property type="entry name" value="ZINC FINGER AN1-TYPE CONTAINING 2A-RELATED"/>
    <property type="match status" value="1"/>
</dbReference>
<dbReference type="Gene3D" id="4.10.1110.10">
    <property type="entry name" value="AN1-like Zinc finger"/>
    <property type="match status" value="2"/>
</dbReference>
<keyword evidence="3 5" id="KW-0863">Zinc-finger</keyword>
<dbReference type="EMBL" id="AUSU01007985">
    <property type="protein sequence ID" value="EPS59903.1"/>
    <property type="molecule type" value="Genomic_DNA"/>
</dbReference>
<evidence type="ECO:0000256" key="2">
    <source>
        <dbReference type="ARBA" id="ARBA00022723"/>
    </source>
</evidence>
<dbReference type="GO" id="GO:0008270">
    <property type="term" value="F:zinc ion binding"/>
    <property type="evidence" value="ECO:0007669"/>
    <property type="project" value="UniProtKB-KW"/>
</dbReference>
<dbReference type="GO" id="GO:0005737">
    <property type="term" value="C:cytoplasm"/>
    <property type="evidence" value="ECO:0007669"/>
    <property type="project" value="TreeGrafter"/>
</dbReference>
<dbReference type="SUPFAM" id="SSF118310">
    <property type="entry name" value="AN1-like Zinc finger"/>
    <property type="match status" value="2"/>
</dbReference>
<gene>
    <name evidence="7" type="ORF">M569_14903</name>
</gene>
<keyword evidence="4" id="KW-0862">Zinc</keyword>
<evidence type="ECO:0000313" key="7">
    <source>
        <dbReference type="EMBL" id="EPS59903.1"/>
    </source>
</evidence>
<evidence type="ECO:0000256" key="1">
    <source>
        <dbReference type="ARBA" id="ARBA00003732"/>
    </source>
</evidence>
<accession>S8DB33</accession>
<evidence type="ECO:0000313" key="8">
    <source>
        <dbReference type="Proteomes" id="UP000015453"/>
    </source>
</evidence>
<evidence type="ECO:0000256" key="3">
    <source>
        <dbReference type="ARBA" id="ARBA00022771"/>
    </source>
</evidence>
<dbReference type="PROSITE" id="PS51039">
    <property type="entry name" value="ZF_AN1"/>
    <property type="match status" value="1"/>
</dbReference>
<protein>
    <recommendedName>
        <fullName evidence="6">AN1-type domain-containing protein</fullName>
    </recommendedName>
</protein>
<evidence type="ECO:0000256" key="4">
    <source>
        <dbReference type="ARBA" id="ARBA00022833"/>
    </source>
</evidence>
<evidence type="ECO:0000256" key="5">
    <source>
        <dbReference type="PROSITE-ProRule" id="PRU00449"/>
    </source>
</evidence>
<dbReference type="InterPro" id="IPR035896">
    <property type="entry name" value="AN1-like_Znf"/>
</dbReference>
<feature type="domain" description="AN1-type" evidence="6">
    <location>
        <begin position="123"/>
        <end position="173"/>
    </location>
</feature>
<dbReference type="AlphaFoldDB" id="S8DB33"/>
<reference evidence="7 8" key="1">
    <citation type="journal article" date="2013" name="BMC Genomics">
        <title>The miniature genome of a carnivorous plant Genlisea aurea contains a low number of genes and short non-coding sequences.</title>
        <authorList>
            <person name="Leushkin E.V."/>
            <person name="Sutormin R.A."/>
            <person name="Nabieva E.R."/>
            <person name="Penin A.A."/>
            <person name="Kondrashov A.S."/>
            <person name="Logacheva M.D."/>
        </authorList>
    </citation>
    <scope>NUCLEOTIDE SEQUENCE [LARGE SCALE GENOMIC DNA]</scope>
</reference>
<evidence type="ECO:0000259" key="6">
    <source>
        <dbReference type="PROSITE" id="PS51039"/>
    </source>
</evidence>
<comment type="function">
    <text evidence="1">May be involved in environmental stress response.</text>
</comment>
<keyword evidence="2" id="KW-0479">Metal-binding</keyword>